<proteinExistence type="predicted"/>
<keyword evidence="2" id="KW-1185">Reference proteome</keyword>
<dbReference type="EMBL" id="CAJVPQ010000107">
    <property type="protein sequence ID" value="CAG8446298.1"/>
    <property type="molecule type" value="Genomic_DNA"/>
</dbReference>
<dbReference type="AlphaFoldDB" id="A0A9N8YST5"/>
<name>A0A9N8YST5_9GLOM</name>
<sequence length="170" mass="19308">MSEKFYSTLYTKMIHFPTMVSCSILNLFNIQTRSTQIAPLDQKIDRQTAHVQFYKSNKSKITKEFVGTLTFFCNGHATTSASTKTVAYGQWHNIHDTNPLNYEFVIYKNGDMHKDLSVNIQRDLVIKKNEAKLLTTFDELDLDGPQSIVGGCVYISVRGKVISKAKICKT</sequence>
<evidence type="ECO:0000313" key="1">
    <source>
        <dbReference type="EMBL" id="CAG8446298.1"/>
    </source>
</evidence>
<gene>
    <name evidence="1" type="ORF">FCALED_LOCUS920</name>
</gene>
<dbReference type="Proteomes" id="UP000789570">
    <property type="component" value="Unassembled WGS sequence"/>
</dbReference>
<protein>
    <submittedName>
        <fullName evidence="1">9916_t:CDS:1</fullName>
    </submittedName>
</protein>
<reference evidence="1" key="1">
    <citation type="submission" date="2021-06" db="EMBL/GenBank/DDBJ databases">
        <authorList>
            <person name="Kallberg Y."/>
            <person name="Tangrot J."/>
            <person name="Rosling A."/>
        </authorList>
    </citation>
    <scope>NUCLEOTIDE SEQUENCE</scope>
    <source>
        <strain evidence="1">UK204</strain>
    </source>
</reference>
<dbReference type="OrthoDB" id="2314338at2759"/>
<organism evidence="1 2">
    <name type="scientific">Funneliformis caledonium</name>
    <dbReference type="NCBI Taxonomy" id="1117310"/>
    <lineage>
        <taxon>Eukaryota</taxon>
        <taxon>Fungi</taxon>
        <taxon>Fungi incertae sedis</taxon>
        <taxon>Mucoromycota</taxon>
        <taxon>Glomeromycotina</taxon>
        <taxon>Glomeromycetes</taxon>
        <taxon>Glomerales</taxon>
        <taxon>Glomeraceae</taxon>
        <taxon>Funneliformis</taxon>
    </lineage>
</organism>
<accession>A0A9N8YST5</accession>
<evidence type="ECO:0000313" key="2">
    <source>
        <dbReference type="Proteomes" id="UP000789570"/>
    </source>
</evidence>
<comment type="caution">
    <text evidence="1">The sequence shown here is derived from an EMBL/GenBank/DDBJ whole genome shotgun (WGS) entry which is preliminary data.</text>
</comment>